<dbReference type="eggNOG" id="ENOG502S25E">
    <property type="taxonomic scope" value="Eukaryota"/>
</dbReference>
<keyword evidence="1" id="KW-0812">Transmembrane</keyword>
<dbReference type="Pfam" id="PF05517">
    <property type="entry name" value="p25-alpha"/>
    <property type="match status" value="1"/>
</dbReference>
<dbReference type="GeneID" id="20716989"/>
<accession>J4CE47</accession>
<dbReference type="AlphaFoldDB" id="J4CE47"/>
<feature type="transmembrane region" description="Helical" evidence="1">
    <location>
        <begin position="254"/>
        <end position="271"/>
    </location>
</feature>
<keyword evidence="3" id="KW-1185">Reference proteome</keyword>
<dbReference type="VEuPathDB" id="PiroplasmaDB:TOT_040000969"/>
<keyword evidence="1" id="KW-1133">Transmembrane helix</keyword>
<dbReference type="InterPro" id="IPR036572">
    <property type="entry name" value="Doublecortin_dom_sf"/>
</dbReference>
<gene>
    <name evidence="2" type="ORF">TOT_040000969</name>
</gene>
<dbReference type="InterPro" id="IPR008907">
    <property type="entry name" value="TPP/p25"/>
</dbReference>
<evidence type="ECO:0000313" key="2">
    <source>
        <dbReference type="EMBL" id="BAM42262.1"/>
    </source>
</evidence>
<proteinExistence type="predicted"/>
<evidence type="ECO:0000256" key="1">
    <source>
        <dbReference type="SAM" id="Phobius"/>
    </source>
</evidence>
<reference evidence="2 3" key="1">
    <citation type="journal article" date="2012" name="MBio">
        <title>Comparative genome analysis of three eukaryotic parasites with differing abilities to transform leukocytes reveals key mediators of Theileria-induced leukocyte transformation.</title>
        <authorList>
            <person name="Hayashida K."/>
            <person name="Hara Y."/>
            <person name="Abe T."/>
            <person name="Yamasaki C."/>
            <person name="Toyoda A."/>
            <person name="Kosuge T."/>
            <person name="Suzuki Y."/>
            <person name="Sato Y."/>
            <person name="Kawashima S."/>
            <person name="Katayama T."/>
            <person name="Wakaguri H."/>
            <person name="Inoue N."/>
            <person name="Homma K."/>
            <person name="Tada-Umezaki M."/>
            <person name="Yagi Y."/>
            <person name="Fujii Y."/>
            <person name="Habara T."/>
            <person name="Kanehisa M."/>
            <person name="Watanabe H."/>
            <person name="Ito K."/>
            <person name="Gojobori T."/>
            <person name="Sugawara H."/>
            <person name="Imanishi T."/>
            <person name="Weir W."/>
            <person name="Gardner M."/>
            <person name="Pain A."/>
            <person name="Shiels B."/>
            <person name="Hattori M."/>
            <person name="Nene V."/>
            <person name="Sugimoto C."/>
        </authorList>
    </citation>
    <scope>NUCLEOTIDE SEQUENCE [LARGE SCALE GENOMIC DNA]</scope>
    <source>
        <strain evidence="2 3">Shintoku</strain>
    </source>
</reference>
<dbReference type="GO" id="GO:0046785">
    <property type="term" value="P:microtubule polymerization"/>
    <property type="evidence" value="ECO:0007669"/>
    <property type="project" value="InterPro"/>
</dbReference>
<dbReference type="SUPFAM" id="SSF89837">
    <property type="entry name" value="Doublecortin (DC)"/>
    <property type="match status" value="1"/>
</dbReference>
<keyword evidence="1" id="KW-0472">Membrane</keyword>
<dbReference type="Proteomes" id="UP000003786">
    <property type="component" value="Chromosome 4"/>
</dbReference>
<dbReference type="OrthoDB" id="548799at2759"/>
<organism evidence="2 3">
    <name type="scientific">Theileria orientalis strain Shintoku</name>
    <dbReference type="NCBI Taxonomy" id="869250"/>
    <lineage>
        <taxon>Eukaryota</taxon>
        <taxon>Sar</taxon>
        <taxon>Alveolata</taxon>
        <taxon>Apicomplexa</taxon>
        <taxon>Aconoidasida</taxon>
        <taxon>Piroplasmida</taxon>
        <taxon>Theileriidae</taxon>
        <taxon>Theileria</taxon>
    </lineage>
</organism>
<dbReference type="RefSeq" id="XP_009692563.1">
    <property type="nucleotide sequence ID" value="XM_009694268.1"/>
</dbReference>
<dbReference type="GO" id="GO:0015631">
    <property type="term" value="F:tubulin binding"/>
    <property type="evidence" value="ECO:0007669"/>
    <property type="project" value="InterPro"/>
</dbReference>
<name>J4CE47_THEOR</name>
<dbReference type="EMBL" id="AP011949">
    <property type="protein sequence ID" value="BAM42262.1"/>
    <property type="molecule type" value="Genomic_DNA"/>
</dbReference>
<sequence length="272" mass="31147">MTGFIKYLEDNCNYSSNPFLVNAVDASLNKSSARSSRSSRRDPEHARLLYKEDTHSGPAHNFDHVASALAKYDLAAVSKDLKPLLNADDGRLRQQSLRERLRRGELFLTTDGLPSGPNAFEASSPKRRDVFERLTDHRFYTGIHRERFDENGRGRGMAGRENLYLFDGSTESFSRVHEVYSSALPRARPPVSSRVPVRKFGLQVSAPKLMWLYRNGDKHHDGLPFYLRPFIKSMQVLHVEIGKVSVIHQFTQQHYYLFIIIVFCSLSLLLVY</sequence>
<protein>
    <submittedName>
        <fullName evidence="2">Tubulin polymerization-promoting protein</fullName>
    </submittedName>
</protein>
<evidence type="ECO:0000313" key="3">
    <source>
        <dbReference type="Proteomes" id="UP000003786"/>
    </source>
</evidence>
<dbReference type="GO" id="GO:0035556">
    <property type="term" value="P:intracellular signal transduction"/>
    <property type="evidence" value="ECO:0007669"/>
    <property type="project" value="InterPro"/>
</dbReference>
<dbReference type="KEGG" id="tot:TOT_040000969"/>